<dbReference type="Pfam" id="PF00583">
    <property type="entry name" value="Acetyltransf_1"/>
    <property type="match status" value="1"/>
</dbReference>
<reference evidence="2" key="1">
    <citation type="submission" date="2020-08" db="EMBL/GenBank/DDBJ databases">
        <title>Functional genomics of gut bacteria from endangered species of beetles.</title>
        <authorList>
            <person name="Carlos-Shanley C."/>
        </authorList>
    </citation>
    <scope>NUCLEOTIDE SEQUENCE [LARGE SCALE GENOMIC DNA]</scope>
    <source>
        <strain evidence="2">S00060</strain>
    </source>
</reference>
<dbReference type="InterPro" id="IPR017255">
    <property type="entry name" value="AcTrfase_GNAT_prd"/>
</dbReference>
<evidence type="ECO:0000313" key="2">
    <source>
        <dbReference type="EMBL" id="MBA9041072.1"/>
    </source>
</evidence>
<dbReference type="EMBL" id="JACJHT010000003">
    <property type="protein sequence ID" value="MBA9041072.1"/>
    <property type="molecule type" value="Genomic_DNA"/>
</dbReference>
<comment type="caution">
    <text evidence="2">The sequence shown here is derived from an EMBL/GenBank/DDBJ whole genome shotgun (WGS) entry which is preliminary data.</text>
</comment>
<name>A0A7W3RGQ1_PRIAR</name>
<sequence>MIREILASDAAAFLALNKELDRETAYMLYEENERATTLEQQKKMITTFLKMPNSTILVAEQDGQLVGHLSVIGGSVNRKKHSVYLAVGVLQSYGNRGIGTALFEEMEKWAAQSGIKRVELTVMTHNEPAISLYKKMGFKTEGKKICSLVVDGKSVDEYYMGKVFEKTCLKEK</sequence>
<dbReference type="RefSeq" id="WP_013058535.1">
    <property type="nucleotide sequence ID" value="NZ_CP129007.1"/>
</dbReference>
<dbReference type="Gene3D" id="3.40.630.30">
    <property type="match status" value="1"/>
</dbReference>
<organism evidence="2 3">
    <name type="scientific">Priestia aryabhattai</name>
    <name type="common">Bacillus aryabhattai</name>
    <dbReference type="NCBI Taxonomy" id="412384"/>
    <lineage>
        <taxon>Bacteria</taxon>
        <taxon>Bacillati</taxon>
        <taxon>Bacillota</taxon>
        <taxon>Bacilli</taxon>
        <taxon>Bacillales</taxon>
        <taxon>Bacillaceae</taxon>
        <taxon>Priestia</taxon>
    </lineage>
</organism>
<protein>
    <submittedName>
        <fullName evidence="2">RimJ/RimL family protein N-acetyltransferase</fullName>
    </submittedName>
</protein>
<dbReference type="InterPro" id="IPR016181">
    <property type="entry name" value="Acyl_CoA_acyltransferase"/>
</dbReference>
<dbReference type="Proteomes" id="UP000543174">
    <property type="component" value="Unassembled WGS sequence"/>
</dbReference>
<dbReference type="GO" id="GO:0016747">
    <property type="term" value="F:acyltransferase activity, transferring groups other than amino-acyl groups"/>
    <property type="evidence" value="ECO:0007669"/>
    <property type="project" value="InterPro"/>
</dbReference>
<dbReference type="CDD" id="cd04301">
    <property type="entry name" value="NAT_SF"/>
    <property type="match status" value="1"/>
</dbReference>
<dbReference type="PROSITE" id="PS51186">
    <property type="entry name" value="GNAT"/>
    <property type="match status" value="1"/>
</dbReference>
<dbReference type="PANTHER" id="PTHR43415:SF3">
    <property type="entry name" value="GNAT-FAMILY ACETYLTRANSFERASE"/>
    <property type="match status" value="1"/>
</dbReference>
<dbReference type="PIRSF" id="PIRSF037663">
    <property type="entry name" value="Acetyltransf_GNAT_prd"/>
    <property type="match status" value="1"/>
</dbReference>
<dbReference type="PANTHER" id="PTHR43415">
    <property type="entry name" value="SPERMIDINE N(1)-ACETYLTRANSFERASE"/>
    <property type="match status" value="1"/>
</dbReference>
<gene>
    <name evidence="2" type="ORF">HNP21_004182</name>
</gene>
<accession>A0A7W3RGQ1</accession>
<dbReference type="SUPFAM" id="SSF55729">
    <property type="entry name" value="Acyl-CoA N-acyltransferases (Nat)"/>
    <property type="match status" value="1"/>
</dbReference>
<feature type="domain" description="N-acetyltransferase" evidence="1">
    <location>
        <begin position="1"/>
        <end position="165"/>
    </location>
</feature>
<dbReference type="InterPro" id="IPR000182">
    <property type="entry name" value="GNAT_dom"/>
</dbReference>
<evidence type="ECO:0000313" key="3">
    <source>
        <dbReference type="Proteomes" id="UP000543174"/>
    </source>
</evidence>
<evidence type="ECO:0000259" key="1">
    <source>
        <dbReference type="PROSITE" id="PS51186"/>
    </source>
</evidence>
<keyword evidence="3" id="KW-1185">Reference proteome</keyword>
<proteinExistence type="predicted"/>
<dbReference type="AlphaFoldDB" id="A0A7W3RGQ1"/>